<protein>
    <submittedName>
        <fullName evidence="4">Reverse transcriptase domain-containing protein</fullName>
    </submittedName>
</protein>
<evidence type="ECO:0000313" key="4">
    <source>
        <dbReference type="WBParaSite" id="DME_0000132601-mRNA-1"/>
    </source>
</evidence>
<evidence type="ECO:0000313" key="2">
    <source>
        <dbReference type="Proteomes" id="UP000038040"/>
    </source>
</evidence>
<organism evidence="2 4">
    <name type="scientific">Dracunculus medinensis</name>
    <name type="common">Guinea worm</name>
    <dbReference type="NCBI Taxonomy" id="318479"/>
    <lineage>
        <taxon>Eukaryota</taxon>
        <taxon>Metazoa</taxon>
        <taxon>Ecdysozoa</taxon>
        <taxon>Nematoda</taxon>
        <taxon>Chromadorea</taxon>
        <taxon>Rhabditida</taxon>
        <taxon>Spirurina</taxon>
        <taxon>Dracunculoidea</taxon>
        <taxon>Dracunculidae</taxon>
        <taxon>Dracunculus</taxon>
    </lineage>
</organism>
<sequence length="92" mass="10339">MKGRGCANQTFTLKGNNFKYQQPNVTCFIEFAAAFDSINGALDNDRTRRSWLDLVFDAIIRFNNEIRVNCCGGRKRTLTSQNGDRTINASGI</sequence>
<dbReference type="EMBL" id="UYYG01001153">
    <property type="protein sequence ID" value="VDN55713.1"/>
    <property type="molecule type" value="Genomic_DNA"/>
</dbReference>
<evidence type="ECO:0000313" key="3">
    <source>
        <dbReference type="Proteomes" id="UP000274756"/>
    </source>
</evidence>
<reference evidence="4" key="1">
    <citation type="submission" date="2017-02" db="UniProtKB">
        <authorList>
            <consortium name="WormBaseParasite"/>
        </authorList>
    </citation>
    <scope>IDENTIFICATION</scope>
</reference>
<proteinExistence type="predicted"/>
<dbReference type="OrthoDB" id="410104at2759"/>
<keyword evidence="3" id="KW-1185">Reference proteome</keyword>
<gene>
    <name evidence="1" type="ORF">DME_LOCUS5686</name>
</gene>
<name>A0A0N4U3L7_DRAME</name>
<dbReference type="Proteomes" id="UP000038040">
    <property type="component" value="Unplaced"/>
</dbReference>
<dbReference type="Proteomes" id="UP000274756">
    <property type="component" value="Unassembled WGS sequence"/>
</dbReference>
<accession>A0A0N4U3L7</accession>
<evidence type="ECO:0000313" key="1">
    <source>
        <dbReference type="EMBL" id="VDN55713.1"/>
    </source>
</evidence>
<dbReference type="AlphaFoldDB" id="A0A0N4U3L7"/>
<dbReference type="WBParaSite" id="DME_0000132601-mRNA-1">
    <property type="protein sequence ID" value="DME_0000132601-mRNA-1"/>
    <property type="gene ID" value="DME_0000132601"/>
</dbReference>
<reference evidence="1 3" key="2">
    <citation type="submission" date="2018-11" db="EMBL/GenBank/DDBJ databases">
        <authorList>
            <consortium name="Pathogen Informatics"/>
        </authorList>
    </citation>
    <scope>NUCLEOTIDE SEQUENCE [LARGE SCALE GENOMIC DNA]</scope>
</reference>